<comment type="caution">
    <text evidence="1">The sequence shown here is derived from an EMBL/GenBank/DDBJ whole genome shotgun (WGS) entry which is preliminary data.</text>
</comment>
<evidence type="ECO:0008006" key="3">
    <source>
        <dbReference type="Google" id="ProtNLM"/>
    </source>
</evidence>
<sequence length="49" mass="5431">MKNGGFINNKGEIVINPIFDEVESFYNKAAIVQLNGKWGFVDTSGNIIK</sequence>
<accession>A0A6N6BGR8</accession>
<proteinExistence type="predicted"/>
<protein>
    <recommendedName>
        <fullName evidence="3">WG repeat-containing protein</fullName>
    </recommendedName>
</protein>
<dbReference type="Pfam" id="PF14903">
    <property type="entry name" value="WG_beta_rep"/>
    <property type="match status" value="1"/>
</dbReference>
<gene>
    <name evidence="1" type="ORF">GL567_06580</name>
</gene>
<dbReference type="EMBL" id="AANNSE010000009">
    <property type="protein sequence ID" value="EDP6815232.1"/>
    <property type="molecule type" value="Genomic_DNA"/>
</dbReference>
<organism evidence="1 2">
    <name type="scientific">Campylobacter lari</name>
    <dbReference type="NCBI Taxonomy" id="201"/>
    <lineage>
        <taxon>Bacteria</taxon>
        <taxon>Pseudomonadati</taxon>
        <taxon>Campylobacterota</taxon>
        <taxon>Epsilonproteobacteria</taxon>
        <taxon>Campylobacterales</taxon>
        <taxon>Campylobacteraceae</taxon>
        <taxon>Campylobacter</taxon>
    </lineage>
</organism>
<dbReference type="Proteomes" id="UP000471322">
    <property type="component" value="Unassembled WGS sequence"/>
</dbReference>
<dbReference type="InterPro" id="IPR032774">
    <property type="entry name" value="WG_beta_rep"/>
</dbReference>
<dbReference type="SUPFAM" id="SSF69360">
    <property type="entry name" value="Cell wall binding repeat"/>
    <property type="match status" value="1"/>
</dbReference>
<reference evidence="1 2" key="1">
    <citation type="submission" date="2019-11" db="EMBL/GenBank/DDBJ databases">
        <authorList>
            <consortium name="PulseNet: The National Subtyping Network for Foodborne Disease Surveillance"/>
            <person name="Tarr C.L."/>
            <person name="Trees E."/>
            <person name="Katz L.S."/>
            <person name="Carleton-Romer H.A."/>
            <person name="Stroika S."/>
            <person name="Kucerova Z."/>
            <person name="Roache K.F."/>
            <person name="Sabol A.L."/>
            <person name="Besser J."/>
            <person name="Gerner-Smidt P."/>
        </authorList>
    </citation>
    <scope>NUCLEOTIDE SEQUENCE [LARGE SCALE GENOMIC DNA]</scope>
    <source>
        <strain evidence="1 2">PNUSAC013627</strain>
    </source>
</reference>
<dbReference type="AlphaFoldDB" id="A0A6N6BGR8"/>
<evidence type="ECO:0000313" key="1">
    <source>
        <dbReference type="EMBL" id="EDP6815232.1"/>
    </source>
</evidence>
<name>A0A6N6BGR8_CAMLA</name>
<evidence type="ECO:0000313" key="2">
    <source>
        <dbReference type="Proteomes" id="UP000471322"/>
    </source>
</evidence>